<dbReference type="Proteomes" id="UP001642464">
    <property type="component" value="Unassembled WGS sequence"/>
</dbReference>
<protein>
    <recommendedName>
        <fullName evidence="5">EGF-like domain-containing protein</fullName>
    </recommendedName>
</protein>
<keyword evidence="2" id="KW-1133">Transmembrane helix</keyword>
<evidence type="ECO:0000313" key="3">
    <source>
        <dbReference type="EMBL" id="CAK8992825.1"/>
    </source>
</evidence>
<evidence type="ECO:0008006" key="5">
    <source>
        <dbReference type="Google" id="ProtNLM"/>
    </source>
</evidence>
<accession>A0ABP0HV99</accession>
<evidence type="ECO:0000313" key="4">
    <source>
        <dbReference type="Proteomes" id="UP001642464"/>
    </source>
</evidence>
<organism evidence="3 4">
    <name type="scientific">Durusdinium trenchii</name>
    <dbReference type="NCBI Taxonomy" id="1381693"/>
    <lineage>
        <taxon>Eukaryota</taxon>
        <taxon>Sar</taxon>
        <taxon>Alveolata</taxon>
        <taxon>Dinophyceae</taxon>
        <taxon>Suessiales</taxon>
        <taxon>Symbiodiniaceae</taxon>
        <taxon>Durusdinium</taxon>
    </lineage>
</organism>
<evidence type="ECO:0000256" key="1">
    <source>
        <dbReference type="SAM" id="MobiDB-lite"/>
    </source>
</evidence>
<feature type="transmembrane region" description="Helical" evidence="2">
    <location>
        <begin position="643"/>
        <end position="664"/>
    </location>
</feature>
<feature type="compositionally biased region" description="Polar residues" evidence="1">
    <location>
        <begin position="90"/>
        <end position="99"/>
    </location>
</feature>
<feature type="transmembrane region" description="Helical" evidence="2">
    <location>
        <begin position="588"/>
        <end position="608"/>
    </location>
</feature>
<keyword evidence="2" id="KW-0472">Membrane</keyword>
<evidence type="ECO:0000256" key="2">
    <source>
        <dbReference type="SAM" id="Phobius"/>
    </source>
</evidence>
<reference evidence="3 4" key="1">
    <citation type="submission" date="2024-02" db="EMBL/GenBank/DDBJ databases">
        <authorList>
            <person name="Chen Y."/>
            <person name="Shah S."/>
            <person name="Dougan E. K."/>
            <person name="Thang M."/>
            <person name="Chan C."/>
        </authorList>
    </citation>
    <scope>NUCLEOTIDE SEQUENCE [LARGE SCALE GENOMIC DNA]</scope>
</reference>
<feature type="transmembrane region" description="Helical" evidence="2">
    <location>
        <begin position="617"/>
        <end position="637"/>
    </location>
</feature>
<keyword evidence="2" id="KW-0812">Transmembrane</keyword>
<dbReference type="EMBL" id="CAXAMM010001647">
    <property type="protein sequence ID" value="CAK8992825.1"/>
    <property type="molecule type" value="Genomic_DNA"/>
</dbReference>
<sequence>MLGTRPSGLSRPSHPGGNQLQGLDLKQLNGHQLLLYLQWQRKALELQLLRQRKEQIEELLAHLAHGADYRPVERLEEKQMEMLEEPEGKSLSNEPTASSLDPVDSPGAGPEEPPSKVRMTNKIPKALRAVTPEYRPFQGDDALIEPLLRGLDQPRMELWLDVAPGESESEDVGGRSCYTLEADQEICELKRDDDGETVSCYLVPTKTEGFEVRSPPDVKTNIKSSSSVEQKMRMLRASQTKDPVGIVPSTCFLAASFGSPIDGYTRNWDSYNELMERQAGGALTTGESAYRWCPGEARAREFMQWTLELAPGSGTVCWLARSPQIADPMQVLPDALRKSELRMEHRIRTEANICDIAVDFGRPSLLLLAEKDEEPALISEYIDYLGKWNQTALQHELQKAGMNGTEAEVKRRLQTGTIDWYAYNPAARHLHFWWNDVCIVNGLLGCKLRGPLRTCGPGDNLVVAKRTCPRWREIETEIQMCHCTAENYNGASCERWACEDRDVGLFSILFRTRQSIDQYTEGVEFEIYSCTGYNIDGQCQQWEGDIESLEEVEWSKCFCPPAGCHQSGAVWLCDEWELPKTRDLFFEAHIGGLIAFIFAEIFCTCFFAKSNDDDGDALFVAFAISCCGGLILLPFLVLTYGLWGFLFCGGLFWALRLLALCCFLSMHIKIPKQLDGNGRCLLTFWR</sequence>
<name>A0ABP0HV99_9DINO</name>
<keyword evidence="4" id="KW-1185">Reference proteome</keyword>
<gene>
    <name evidence="3" type="ORF">SCF082_LOCUS3232</name>
</gene>
<proteinExistence type="predicted"/>
<feature type="region of interest" description="Disordered" evidence="1">
    <location>
        <begin position="1"/>
        <end position="22"/>
    </location>
</feature>
<comment type="caution">
    <text evidence="3">The sequence shown here is derived from an EMBL/GenBank/DDBJ whole genome shotgun (WGS) entry which is preliminary data.</text>
</comment>
<feature type="region of interest" description="Disordered" evidence="1">
    <location>
        <begin position="83"/>
        <end position="118"/>
    </location>
</feature>